<dbReference type="AlphaFoldDB" id="A0A9X4D642"/>
<sequence>MNYAILRTKKLKSMGAVSRSARHTHREQPTPNADPTKTDLNRTAGAKGVGQILTVLERTLPPKRRKDAVLAIEYLVTASPEAFKRHGGPLNDMGDGYFKDALKWLRDKHGKANVISATIHLDESTPHMVAYVVPMTADKRLSCRDFLGSRKKLTAMQTDFQAKVGAKYGLARGVKGSKAQHEAVASFYSTLAAQHKAPALKSRDYASAALGIKTTAWREAEAVAEANAMSATRAERTAKANRSRAQAVIRMGEGLERRAEILERQRQALSRDSKQLDAQSIGLSLLQEQLIEAGNSIELLRAQKADLESRLMLLRQTQKKKIGLHGGDEHVPSR</sequence>
<comment type="caution">
    <text evidence="3">The sequence shown here is derived from an EMBL/GenBank/DDBJ whole genome shotgun (WGS) entry which is preliminary data.</text>
</comment>
<dbReference type="GO" id="GO:0006310">
    <property type="term" value="P:DNA recombination"/>
    <property type="evidence" value="ECO:0007669"/>
    <property type="project" value="InterPro"/>
</dbReference>
<name>A0A9X4D642_9PSED</name>
<dbReference type="InterPro" id="IPR001668">
    <property type="entry name" value="Mob_Pre"/>
</dbReference>
<feature type="region of interest" description="Disordered" evidence="2">
    <location>
        <begin position="13"/>
        <end position="42"/>
    </location>
</feature>
<dbReference type="Gene3D" id="3.30.930.30">
    <property type="match status" value="1"/>
</dbReference>
<dbReference type="GO" id="GO:0003677">
    <property type="term" value="F:DNA binding"/>
    <property type="evidence" value="ECO:0007669"/>
    <property type="project" value="InterPro"/>
</dbReference>
<proteinExistence type="predicted"/>
<feature type="coiled-coil region" evidence="1">
    <location>
        <begin position="252"/>
        <end position="317"/>
    </location>
</feature>
<dbReference type="Pfam" id="PF01076">
    <property type="entry name" value="Mob_Pre"/>
    <property type="match status" value="1"/>
</dbReference>
<keyword evidence="1" id="KW-0175">Coiled coil</keyword>
<evidence type="ECO:0000256" key="2">
    <source>
        <dbReference type="SAM" id="MobiDB-lite"/>
    </source>
</evidence>
<evidence type="ECO:0000313" key="4">
    <source>
        <dbReference type="Proteomes" id="UP001150728"/>
    </source>
</evidence>
<dbReference type="Proteomes" id="UP001150728">
    <property type="component" value="Unassembled WGS sequence"/>
</dbReference>
<reference evidence="3" key="1">
    <citation type="submission" date="2022-07" db="EMBL/GenBank/DDBJ databases">
        <title>Multi-strain Analysis of Pseudomonas putida Reveals Metabolic and Genetic Diversity.</title>
        <authorList>
            <person name="Monk J.M."/>
        </authorList>
    </citation>
    <scope>NUCLEOTIDE SEQUENCE</scope>
    <source>
        <strain evidence="3">17633</strain>
    </source>
</reference>
<dbReference type="EMBL" id="JANIAM010000001">
    <property type="protein sequence ID" value="MDD2110656.1"/>
    <property type="molecule type" value="Genomic_DNA"/>
</dbReference>
<accession>A0A9X4D642</accession>
<dbReference type="NCBIfam" id="NF041497">
    <property type="entry name" value="MobV"/>
    <property type="match status" value="1"/>
</dbReference>
<gene>
    <name evidence="3" type="ORF">NP554_02415</name>
</gene>
<protein>
    <submittedName>
        <fullName evidence="3">Plasmid recombination protein</fullName>
    </submittedName>
</protein>
<evidence type="ECO:0000313" key="3">
    <source>
        <dbReference type="EMBL" id="MDD2110656.1"/>
    </source>
</evidence>
<dbReference type="CDD" id="cd17242">
    <property type="entry name" value="MobM_relaxase"/>
    <property type="match status" value="1"/>
</dbReference>
<evidence type="ECO:0000256" key="1">
    <source>
        <dbReference type="SAM" id="Coils"/>
    </source>
</evidence>
<organism evidence="3 4">
    <name type="scientific">Pseudomonas asiatica</name>
    <dbReference type="NCBI Taxonomy" id="2219225"/>
    <lineage>
        <taxon>Bacteria</taxon>
        <taxon>Pseudomonadati</taxon>
        <taxon>Pseudomonadota</taxon>
        <taxon>Gammaproteobacteria</taxon>
        <taxon>Pseudomonadales</taxon>
        <taxon>Pseudomonadaceae</taxon>
        <taxon>Pseudomonas</taxon>
    </lineage>
</organism>
<dbReference type="RefSeq" id="WP_274119794.1">
    <property type="nucleotide sequence ID" value="NZ_JANIAM010000001.1"/>
</dbReference>